<organism evidence="1 2">
    <name type="scientific">Auriscalpium vulgare</name>
    <dbReference type="NCBI Taxonomy" id="40419"/>
    <lineage>
        <taxon>Eukaryota</taxon>
        <taxon>Fungi</taxon>
        <taxon>Dikarya</taxon>
        <taxon>Basidiomycota</taxon>
        <taxon>Agaricomycotina</taxon>
        <taxon>Agaricomycetes</taxon>
        <taxon>Russulales</taxon>
        <taxon>Auriscalpiaceae</taxon>
        <taxon>Auriscalpium</taxon>
    </lineage>
</organism>
<keyword evidence="2" id="KW-1185">Reference proteome</keyword>
<name>A0ACB8R4S6_9AGAM</name>
<sequence length="99" mass="11806">IVKVVNALTVKQEIGAPMSAMYILGHPDHYTMFKFKTFYWKSFINQVKTYWSFSDIDEEKDDRVVLNRAEDTVIALSPISDYIYRPMEFESWCLYDWMS</sequence>
<proteinExistence type="predicted"/>
<accession>A0ACB8R4S6</accession>
<feature type="non-terminal residue" evidence="1">
    <location>
        <position position="1"/>
    </location>
</feature>
<reference evidence="1" key="1">
    <citation type="submission" date="2021-02" db="EMBL/GenBank/DDBJ databases">
        <authorList>
            <consortium name="DOE Joint Genome Institute"/>
            <person name="Ahrendt S."/>
            <person name="Looney B.P."/>
            <person name="Miyauchi S."/>
            <person name="Morin E."/>
            <person name="Drula E."/>
            <person name="Courty P.E."/>
            <person name="Chicoki N."/>
            <person name="Fauchery L."/>
            <person name="Kohler A."/>
            <person name="Kuo A."/>
            <person name="Labutti K."/>
            <person name="Pangilinan J."/>
            <person name="Lipzen A."/>
            <person name="Riley R."/>
            <person name="Andreopoulos W."/>
            <person name="He G."/>
            <person name="Johnson J."/>
            <person name="Barry K.W."/>
            <person name="Grigoriev I.V."/>
            <person name="Nagy L."/>
            <person name="Hibbett D."/>
            <person name="Henrissat B."/>
            <person name="Matheny P.B."/>
            <person name="Labbe J."/>
            <person name="Martin F."/>
        </authorList>
    </citation>
    <scope>NUCLEOTIDE SEQUENCE</scope>
    <source>
        <strain evidence="1">FP105234-sp</strain>
    </source>
</reference>
<dbReference type="EMBL" id="MU276393">
    <property type="protein sequence ID" value="KAI0038887.1"/>
    <property type="molecule type" value="Genomic_DNA"/>
</dbReference>
<evidence type="ECO:0000313" key="1">
    <source>
        <dbReference type="EMBL" id="KAI0038887.1"/>
    </source>
</evidence>
<feature type="non-terminal residue" evidence="1">
    <location>
        <position position="99"/>
    </location>
</feature>
<protein>
    <submittedName>
        <fullName evidence="1">Uncharacterized protein</fullName>
    </submittedName>
</protein>
<comment type="caution">
    <text evidence="1">The sequence shown here is derived from an EMBL/GenBank/DDBJ whole genome shotgun (WGS) entry which is preliminary data.</text>
</comment>
<dbReference type="Proteomes" id="UP000814033">
    <property type="component" value="Unassembled WGS sequence"/>
</dbReference>
<evidence type="ECO:0000313" key="2">
    <source>
        <dbReference type="Proteomes" id="UP000814033"/>
    </source>
</evidence>
<gene>
    <name evidence="1" type="ORF">FA95DRAFT_1476846</name>
</gene>
<reference evidence="1" key="2">
    <citation type="journal article" date="2022" name="New Phytol.">
        <title>Evolutionary transition to the ectomycorrhizal habit in the genomes of a hyperdiverse lineage of mushroom-forming fungi.</title>
        <authorList>
            <person name="Looney B."/>
            <person name="Miyauchi S."/>
            <person name="Morin E."/>
            <person name="Drula E."/>
            <person name="Courty P.E."/>
            <person name="Kohler A."/>
            <person name="Kuo A."/>
            <person name="LaButti K."/>
            <person name="Pangilinan J."/>
            <person name="Lipzen A."/>
            <person name="Riley R."/>
            <person name="Andreopoulos W."/>
            <person name="He G."/>
            <person name="Johnson J."/>
            <person name="Nolan M."/>
            <person name="Tritt A."/>
            <person name="Barry K.W."/>
            <person name="Grigoriev I.V."/>
            <person name="Nagy L.G."/>
            <person name="Hibbett D."/>
            <person name="Henrissat B."/>
            <person name="Matheny P.B."/>
            <person name="Labbe J."/>
            <person name="Martin F.M."/>
        </authorList>
    </citation>
    <scope>NUCLEOTIDE SEQUENCE</scope>
    <source>
        <strain evidence="1">FP105234-sp</strain>
    </source>
</reference>